<keyword evidence="2 3" id="KW-0378">Hydrolase</keyword>
<feature type="domain" description="Carboxylesterase type B" evidence="4">
    <location>
        <begin position="88"/>
        <end position="493"/>
    </location>
</feature>
<dbReference type="PANTHER" id="PTHR45570:SF1">
    <property type="entry name" value="CARBOXYLIC ESTER HYDROLASE"/>
    <property type="match status" value="1"/>
</dbReference>
<dbReference type="EC" id="3.1.1.-" evidence="3"/>
<evidence type="ECO:0000313" key="5">
    <source>
        <dbReference type="EMBL" id="CAL1705645.1"/>
    </source>
</evidence>
<evidence type="ECO:0000259" key="4">
    <source>
        <dbReference type="Pfam" id="PF00135"/>
    </source>
</evidence>
<feature type="chain" id="PRO_5044998692" description="Carboxylic ester hydrolase" evidence="3">
    <location>
        <begin position="20"/>
        <end position="611"/>
    </location>
</feature>
<dbReference type="Pfam" id="PF00135">
    <property type="entry name" value="COesterase"/>
    <property type="match status" value="1"/>
</dbReference>
<proteinExistence type="inferred from homology"/>
<reference evidence="6" key="1">
    <citation type="submission" date="2024-04" db="EMBL/GenBank/DDBJ databases">
        <authorList>
            <person name="Shaw F."/>
            <person name="Minotto A."/>
        </authorList>
    </citation>
    <scope>NUCLEOTIDE SEQUENCE [LARGE SCALE GENOMIC DNA]</scope>
</reference>
<organism evidence="5 6">
    <name type="scientific">Somion occarium</name>
    <dbReference type="NCBI Taxonomy" id="3059160"/>
    <lineage>
        <taxon>Eukaryota</taxon>
        <taxon>Fungi</taxon>
        <taxon>Dikarya</taxon>
        <taxon>Basidiomycota</taxon>
        <taxon>Agaricomycotina</taxon>
        <taxon>Agaricomycetes</taxon>
        <taxon>Polyporales</taxon>
        <taxon>Cerrenaceae</taxon>
        <taxon>Somion</taxon>
    </lineage>
</organism>
<dbReference type="InterPro" id="IPR019826">
    <property type="entry name" value="Carboxylesterase_B_AS"/>
</dbReference>
<dbReference type="InterPro" id="IPR029058">
    <property type="entry name" value="AB_hydrolase_fold"/>
</dbReference>
<comment type="similarity">
    <text evidence="1 3">Belongs to the type-B carboxylesterase/lipase family.</text>
</comment>
<keyword evidence="3" id="KW-0732">Signal</keyword>
<keyword evidence="6" id="KW-1185">Reference proteome</keyword>
<evidence type="ECO:0000256" key="3">
    <source>
        <dbReference type="RuleBase" id="RU361235"/>
    </source>
</evidence>
<sequence>MLFFVSTVLASLLLIPSYALPTGSHGDHRPGFPRLPPVFHGGILCGLPIPVVQRFLCPRQDGGSPLTVSTPFGNAHGASDDSGTTRFAVKYANHNRWQASTVVTSWLLPNGQSDPTAMPMACPQTDLNSSAFVEDCLSMVLYVPDSVKSGSKAPTLMWIHGGSFTFGSANGPGLDGSKLATATNSIVAVIQYRLGALGLYAPSGETNLAVKDVMTAMTFLQRVLPSFGGDASQITIAGQSAGASMIRTLLAVPSAQNLFKQAILQSDTMDYGFYTPEIHQTLLNHFKASLSCSATDTTCLNALSLTDILNAESDLSGAAPGLTPAANPAEPLRPVHDGTLVTSTFTPITPFPRVNKPLLITTVNDEAGFTIYGGVGPGGLDPATYEFMVDSAFGQKSATTLLAFADYAVPASANSTDGDGGETDVTPQLQQMGTDQVWRCPSWTFARNWVSNGGRAFVGEFVVGASYPGNEEVPFCTDSGVVCHQDDIEIVVRLVPCLIFAFQALNTLSCSSALPQTLLQHKQHLSKKYKHATALSSGLETPTLIPSELGLLLVLATFTPLNSAPLARPLLEVVILACGAQQFHTTTKHSASRASVSPLLCQTRYIHLMVL</sequence>
<dbReference type="Proteomes" id="UP001497453">
    <property type="component" value="Chromosome 3"/>
</dbReference>
<dbReference type="PROSITE" id="PS00122">
    <property type="entry name" value="CARBOXYLESTERASE_B_1"/>
    <property type="match status" value="1"/>
</dbReference>
<gene>
    <name evidence="5" type="ORF">GFSPODELE1_LOCUS5516</name>
</gene>
<dbReference type="PANTHER" id="PTHR45570">
    <property type="entry name" value="CARBOXYLIC ESTER HYDROLASE"/>
    <property type="match status" value="1"/>
</dbReference>
<dbReference type="EMBL" id="OZ037946">
    <property type="protein sequence ID" value="CAL1705645.1"/>
    <property type="molecule type" value="Genomic_DNA"/>
</dbReference>
<dbReference type="Gene3D" id="3.40.50.1820">
    <property type="entry name" value="alpha/beta hydrolase"/>
    <property type="match status" value="1"/>
</dbReference>
<dbReference type="InterPro" id="IPR002018">
    <property type="entry name" value="CarbesteraseB"/>
</dbReference>
<dbReference type="SUPFAM" id="SSF53474">
    <property type="entry name" value="alpha/beta-Hydrolases"/>
    <property type="match status" value="1"/>
</dbReference>
<protein>
    <recommendedName>
        <fullName evidence="3">Carboxylic ester hydrolase</fullName>
        <ecNumber evidence="3">3.1.1.-</ecNumber>
    </recommendedName>
</protein>
<evidence type="ECO:0000256" key="2">
    <source>
        <dbReference type="ARBA" id="ARBA00022801"/>
    </source>
</evidence>
<accession>A0ABP1DCS6</accession>
<name>A0ABP1DCS6_9APHY</name>
<evidence type="ECO:0000313" key="6">
    <source>
        <dbReference type="Proteomes" id="UP001497453"/>
    </source>
</evidence>
<feature type="signal peptide" evidence="3">
    <location>
        <begin position="1"/>
        <end position="19"/>
    </location>
</feature>
<evidence type="ECO:0000256" key="1">
    <source>
        <dbReference type="ARBA" id="ARBA00005964"/>
    </source>
</evidence>